<dbReference type="EMBL" id="JABCRI010000012">
    <property type="protein sequence ID" value="KAF8397069.1"/>
    <property type="molecule type" value="Genomic_DNA"/>
</dbReference>
<evidence type="ECO:0008006" key="4">
    <source>
        <dbReference type="Google" id="ProtNLM"/>
    </source>
</evidence>
<dbReference type="SUPFAM" id="SSF54518">
    <property type="entry name" value="Tubby C-terminal domain-like"/>
    <property type="match status" value="1"/>
</dbReference>
<keyword evidence="3" id="KW-1185">Reference proteome</keyword>
<dbReference type="InterPro" id="IPR025659">
    <property type="entry name" value="Tubby-like_C"/>
</dbReference>
<evidence type="ECO:0000256" key="1">
    <source>
        <dbReference type="ARBA" id="ARBA00005437"/>
    </source>
</evidence>
<dbReference type="PANTHER" id="PTHR31087:SF95">
    <property type="entry name" value="EXPRESSED PROTEIN"/>
    <property type="match status" value="1"/>
</dbReference>
<dbReference type="OMA" id="CELIMAF"/>
<evidence type="ECO:0000313" key="2">
    <source>
        <dbReference type="EMBL" id="KAF8397069.1"/>
    </source>
</evidence>
<accession>A0A835DE98</accession>
<gene>
    <name evidence="2" type="ORF">HHK36_018707</name>
</gene>
<reference evidence="2 3" key="1">
    <citation type="submission" date="2020-04" db="EMBL/GenBank/DDBJ databases">
        <title>Plant Genome Project.</title>
        <authorList>
            <person name="Zhang R.-G."/>
        </authorList>
    </citation>
    <scope>NUCLEOTIDE SEQUENCE [LARGE SCALE GENOMIC DNA]</scope>
    <source>
        <strain evidence="2">YNK0</strain>
        <tissue evidence="2">Leaf</tissue>
    </source>
</reference>
<dbReference type="PANTHER" id="PTHR31087">
    <property type="match status" value="1"/>
</dbReference>
<dbReference type="OrthoDB" id="680369at2759"/>
<sequence length="210" mass="23772">MSRIHPAEKKCQGPTREVVYPSVFTVWKKSSMTFQGTDGFTVFNGGGRLAFRVDNYSRKYRCLVLMDGAGKALLTLRPQILSMQYQWNGFNGDYGRTKSPRIPVFSMRRRSMLLRGNDEAEIFMGGPTNQAVTPDFRIDGSFRRRRCKIRGSTGEVVAEITRKKVNTTILLSEDVFSLNIHPGLDCELIMAFIVVMDRICLKPFAPVLCS</sequence>
<organism evidence="2 3">
    <name type="scientific">Tetracentron sinense</name>
    <name type="common">Spur-leaf</name>
    <dbReference type="NCBI Taxonomy" id="13715"/>
    <lineage>
        <taxon>Eukaryota</taxon>
        <taxon>Viridiplantae</taxon>
        <taxon>Streptophyta</taxon>
        <taxon>Embryophyta</taxon>
        <taxon>Tracheophyta</taxon>
        <taxon>Spermatophyta</taxon>
        <taxon>Magnoliopsida</taxon>
        <taxon>Trochodendrales</taxon>
        <taxon>Trochodendraceae</taxon>
        <taxon>Tetracentron</taxon>
    </lineage>
</organism>
<dbReference type="InterPro" id="IPR038595">
    <property type="entry name" value="LOR_sf"/>
</dbReference>
<dbReference type="Pfam" id="PF04525">
    <property type="entry name" value="LOR"/>
    <property type="match status" value="1"/>
</dbReference>
<comment type="similarity">
    <text evidence="1">Belongs to the LOR family.</text>
</comment>
<dbReference type="Gene3D" id="2.40.160.200">
    <property type="entry name" value="LURP1-related"/>
    <property type="match status" value="1"/>
</dbReference>
<evidence type="ECO:0000313" key="3">
    <source>
        <dbReference type="Proteomes" id="UP000655225"/>
    </source>
</evidence>
<protein>
    <recommendedName>
        <fullName evidence="4">Protein LURP-one-related 5-like</fullName>
    </recommendedName>
</protein>
<proteinExistence type="inferred from homology"/>
<name>A0A835DE98_TETSI</name>
<comment type="caution">
    <text evidence="2">The sequence shown here is derived from an EMBL/GenBank/DDBJ whole genome shotgun (WGS) entry which is preliminary data.</text>
</comment>
<dbReference type="InterPro" id="IPR007612">
    <property type="entry name" value="LOR"/>
</dbReference>
<dbReference type="AlphaFoldDB" id="A0A835DE98"/>
<dbReference type="Proteomes" id="UP000655225">
    <property type="component" value="Unassembled WGS sequence"/>
</dbReference>